<dbReference type="PANTHER" id="PTHR11839:SF18">
    <property type="entry name" value="NUDIX HYDROLASE DOMAIN-CONTAINING PROTEIN"/>
    <property type="match status" value="1"/>
</dbReference>
<dbReference type="EMBL" id="SMAH01000001">
    <property type="protein sequence ID" value="TCS99875.1"/>
    <property type="molecule type" value="Genomic_DNA"/>
</dbReference>
<comment type="cofactor">
    <cofactor evidence="2">
        <name>Mg(2+)</name>
        <dbReference type="ChEBI" id="CHEBI:18420"/>
    </cofactor>
</comment>
<evidence type="ECO:0000313" key="10">
    <source>
        <dbReference type="EMBL" id="TSE23260.1"/>
    </source>
</evidence>
<proteinExistence type="inferred from homology"/>
<dbReference type="PROSITE" id="PS51462">
    <property type="entry name" value="NUDIX"/>
    <property type="match status" value="1"/>
</dbReference>
<dbReference type="PROSITE" id="PS00893">
    <property type="entry name" value="NUDIX_BOX"/>
    <property type="match status" value="1"/>
</dbReference>
<keyword evidence="5 10" id="KW-0378">Hydrolase</keyword>
<sequence length="201" mass="22589">MHPQPDDLTEAPLLQRTLWQGSFLSLHQDDVRLPNGGQARRVYVRHPGAVMVVPMLDATRLVLERQFRYPVGQVFIELPAGKRDPGETGWACAARELREETGYEADEWARAGVLHPCIGYSNEVIEIWFARGLRAGTRTLDEGEFLDVLTVSGDELLAAVARGELTDGKTLAGLLWWQQVVAGRWALSWRPTSAWMQETRP</sequence>
<accession>A0A4R3LK10</accession>
<gene>
    <name evidence="10" type="primary">nudF</name>
    <name evidence="9" type="ORF">EDC36_101147</name>
    <name evidence="10" type="ORF">Tigna_00643</name>
</gene>
<organism evidence="9 11">
    <name type="scientific">Tepidimonas ignava</name>
    <dbReference type="NCBI Taxonomy" id="114249"/>
    <lineage>
        <taxon>Bacteria</taxon>
        <taxon>Pseudomonadati</taxon>
        <taxon>Pseudomonadota</taxon>
        <taxon>Betaproteobacteria</taxon>
        <taxon>Burkholderiales</taxon>
        <taxon>Tepidimonas</taxon>
    </lineage>
</organism>
<dbReference type="Proteomes" id="UP000315577">
    <property type="component" value="Unassembled WGS sequence"/>
</dbReference>
<dbReference type="EMBL" id="VJNC01000003">
    <property type="protein sequence ID" value="TSE23260.1"/>
    <property type="molecule type" value="Genomic_DNA"/>
</dbReference>
<comment type="similarity">
    <text evidence="3">Belongs to the Nudix hydrolase family. NudK subfamily.</text>
</comment>
<evidence type="ECO:0000256" key="6">
    <source>
        <dbReference type="ARBA" id="ARBA00032162"/>
    </source>
</evidence>
<dbReference type="GO" id="GO:0006753">
    <property type="term" value="P:nucleoside phosphate metabolic process"/>
    <property type="evidence" value="ECO:0007669"/>
    <property type="project" value="TreeGrafter"/>
</dbReference>
<dbReference type="GO" id="GO:0016787">
    <property type="term" value="F:hydrolase activity"/>
    <property type="evidence" value="ECO:0007669"/>
    <property type="project" value="UniProtKB-KW"/>
</dbReference>
<evidence type="ECO:0000256" key="1">
    <source>
        <dbReference type="ARBA" id="ARBA00000847"/>
    </source>
</evidence>
<reference evidence="10 12" key="2">
    <citation type="submission" date="2019-07" db="EMBL/GenBank/DDBJ databases">
        <title>Tepidimonas ignava SPS-1037 draft genome.</title>
        <authorList>
            <person name="Da Costa M.S."/>
            <person name="Froufe H.J.C."/>
            <person name="Egas C."/>
            <person name="Albuquerque L."/>
        </authorList>
    </citation>
    <scope>NUCLEOTIDE SEQUENCE [LARGE SCALE GENOMIC DNA]</scope>
    <source>
        <strain evidence="10 12">SPS-1037</strain>
    </source>
</reference>
<name>A0A4R3LK10_9BURK</name>
<dbReference type="PANTHER" id="PTHR11839">
    <property type="entry name" value="UDP/ADP-SUGAR PYROPHOSPHATASE"/>
    <property type="match status" value="1"/>
</dbReference>
<evidence type="ECO:0000256" key="5">
    <source>
        <dbReference type="ARBA" id="ARBA00022801"/>
    </source>
</evidence>
<dbReference type="SUPFAM" id="SSF55811">
    <property type="entry name" value="Nudix"/>
    <property type="match status" value="1"/>
</dbReference>
<evidence type="ECO:0000256" key="4">
    <source>
        <dbReference type="ARBA" id="ARBA00016377"/>
    </source>
</evidence>
<dbReference type="InterPro" id="IPR015797">
    <property type="entry name" value="NUDIX_hydrolase-like_dom_sf"/>
</dbReference>
<protein>
    <recommendedName>
        <fullName evidence="4">GDP-mannose pyrophosphatase</fullName>
    </recommendedName>
    <alternativeName>
        <fullName evidence="6">GDP-mannose hydrolase</fullName>
    </alternativeName>
    <alternativeName>
        <fullName evidence="7">GDPMK</fullName>
    </alternativeName>
</protein>
<dbReference type="InterPro" id="IPR020084">
    <property type="entry name" value="NUDIX_hydrolase_CS"/>
</dbReference>
<dbReference type="GO" id="GO:0005829">
    <property type="term" value="C:cytosol"/>
    <property type="evidence" value="ECO:0007669"/>
    <property type="project" value="TreeGrafter"/>
</dbReference>
<dbReference type="Pfam" id="PF00293">
    <property type="entry name" value="NUDIX"/>
    <property type="match status" value="1"/>
</dbReference>
<dbReference type="OrthoDB" id="9806150at2"/>
<evidence type="ECO:0000259" key="8">
    <source>
        <dbReference type="PROSITE" id="PS51462"/>
    </source>
</evidence>
<reference evidence="9 11" key="1">
    <citation type="submission" date="2019-03" db="EMBL/GenBank/DDBJ databases">
        <title>Genomic Encyclopedia of Type Strains, Phase IV (KMG-IV): sequencing the most valuable type-strain genomes for metagenomic binning, comparative biology and taxonomic classification.</title>
        <authorList>
            <person name="Goeker M."/>
        </authorList>
    </citation>
    <scope>NUCLEOTIDE SEQUENCE [LARGE SCALE GENOMIC DNA]</scope>
    <source>
        <strain evidence="9 11">DSM 12034</strain>
    </source>
</reference>
<dbReference type="AlphaFoldDB" id="A0A4R3LK10"/>
<dbReference type="Gene3D" id="3.90.79.10">
    <property type="entry name" value="Nucleoside Triphosphate Pyrophosphohydrolase"/>
    <property type="match status" value="1"/>
</dbReference>
<evidence type="ECO:0000256" key="2">
    <source>
        <dbReference type="ARBA" id="ARBA00001946"/>
    </source>
</evidence>
<evidence type="ECO:0000313" key="9">
    <source>
        <dbReference type="EMBL" id="TCS99875.1"/>
    </source>
</evidence>
<comment type="caution">
    <text evidence="9">The sequence shown here is derived from an EMBL/GenBank/DDBJ whole genome shotgun (WGS) entry which is preliminary data.</text>
</comment>
<evidence type="ECO:0000313" key="12">
    <source>
        <dbReference type="Proteomes" id="UP000315577"/>
    </source>
</evidence>
<dbReference type="Proteomes" id="UP000295536">
    <property type="component" value="Unassembled WGS sequence"/>
</dbReference>
<evidence type="ECO:0000256" key="7">
    <source>
        <dbReference type="ARBA" id="ARBA00032272"/>
    </source>
</evidence>
<keyword evidence="12" id="KW-1185">Reference proteome</keyword>
<dbReference type="RefSeq" id="WP_132961335.1">
    <property type="nucleotide sequence ID" value="NZ_SMAH01000001.1"/>
</dbReference>
<dbReference type="GO" id="GO:0019693">
    <property type="term" value="P:ribose phosphate metabolic process"/>
    <property type="evidence" value="ECO:0007669"/>
    <property type="project" value="TreeGrafter"/>
</dbReference>
<evidence type="ECO:0000313" key="11">
    <source>
        <dbReference type="Proteomes" id="UP000295536"/>
    </source>
</evidence>
<feature type="domain" description="Nudix hydrolase" evidence="8">
    <location>
        <begin position="42"/>
        <end position="179"/>
    </location>
</feature>
<dbReference type="InterPro" id="IPR000086">
    <property type="entry name" value="NUDIX_hydrolase_dom"/>
</dbReference>
<comment type="catalytic activity">
    <reaction evidence="1">
        <text>GDP-alpha-D-mannose + H2O = alpha-D-mannose 1-phosphate + GMP + 2 H(+)</text>
        <dbReference type="Rhea" id="RHEA:27978"/>
        <dbReference type="ChEBI" id="CHEBI:15377"/>
        <dbReference type="ChEBI" id="CHEBI:15378"/>
        <dbReference type="ChEBI" id="CHEBI:57527"/>
        <dbReference type="ChEBI" id="CHEBI:58115"/>
        <dbReference type="ChEBI" id="CHEBI:58409"/>
    </reaction>
</comment>
<evidence type="ECO:0000256" key="3">
    <source>
        <dbReference type="ARBA" id="ARBA00007275"/>
    </source>
</evidence>